<reference evidence="2 3" key="1">
    <citation type="submission" date="2016-03" db="EMBL/GenBank/DDBJ databases">
        <title>Niastella vici sp. nov., isolated from farmland soil.</title>
        <authorList>
            <person name="Chen L."/>
            <person name="Wang D."/>
            <person name="Yang S."/>
            <person name="Wang G."/>
        </authorList>
    </citation>
    <scope>NUCLEOTIDE SEQUENCE [LARGE SCALE GENOMIC DNA]</scope>
    <source>
        <strain evidence="2 3">DJ57</strain>
    </source>
</reference>
<evidence type="ECO:0000313" key="2">
    <source>
        <dbReference type="EMBL" id="OQP60341.1"/>
    </source>
</evidence>
<evidence type="ECO:0000313" key="3">
    <source>
        <dbReference type="Proteomes" id="UP000192796"/>
    </source>
</evidence>
<sequence>MTLEKLLEQHNQETNDYRQERARRLLALQKSQNEILVNYTVLNKKTRKVVDALLTKQRETWEQMEKDEYDLLVHVQSQEKEFLMEQEKKRQRIADSLTSAKDKSKDRGR</sequence>
<comment type="caution">
    <text evidence="2">The sequence shown here is derived from an EMBL/GenBank/DDBJ whole genome shotgun (WGS) entry which is preliminary data.</text>
</comment>
<organism evidence="2 3">
    <name type="scientific">Niastella vici</name>
    <dbReference type="NCBI Taxonomy" id="1703345"/>
    <lineage>
        <taxon>Bacteria</taxon>
        <taxon>Pseudomonadati</taxon>
        <taxon>Bacteroidota</taxon>
        <taxon>Chitinophagia</taxon>
        <taxon>Chitinophagales</taxon>
        <taxon>Chitinophagaceae</taxon>
        <taxon>Niastella</taxon>
    </lineage>
</organism>
<accession>A0A1V9FPZ4</accession>
<gene>
    <name evidence="2" type="ORF">A3860_33725</name>
</gene>
<dbReference type="STRING" id="1703345.A3860_33725"/>
<name>A0A1V9FPZ4_9BACT</name>
<evidence type="ECO:0000256" key="1">
    <source>
        <dbReference type="SAM" id="MobiDB-lite"/>
    </source>
</evidence>
<dbReference type="EMBL" id="LVYD01000064">
    <property type="protein sequence ID" value="OQP60341.1"/>
    <property type="molecule type" value="Genomic_DNA"/>
</dbReference>
<dbReference type="AlphaFoldDB" id="A0A1V9FPZ4"/>
<feature type="region of interest" description="Disordered" evidence="1">
    <location>
        <begin position="86"/>
        <end position="109"/>
    </location>
</feature>
<protein>
    <recommendedName>
        <fullName evidence="4">Flagellar FliJ protein</fullName>
    </recommendedName>
</protein>
<evidence type="ECO:0008006" key="4">
    <source>
        <dbReference type="Google" id="ProtNLM"/>
    </source>
</evidence>
<feature type="compositionally biased region" description="Basic and acidic residues" evidence="1">
    <location>
        <begin position="100"/>
        <end position="109"/>
    </location>
</feature>
<dbReference type="RefSeq" id="WP_081153258.1">
    <property type="nucleotide sequence ID" value="NZ_LVYD01000064.1"/>
</dbReference>
<keyword evidence="3" id="KW-1185">Reference proteome</keyword>
<dbReference type="OrthoDB" id="9924722at2"/>
<dbReference type="Proteomes" id="UP000192796">
    <property type="component" value="Unassembled WGS sequence"/>
</dbReference>
<proteinExistence type="predicted"/>